<gene>
    <name evidence="9" type="ORF">D9613_000131</name>
</gene>
<dbReference type="Proteomes" id="UP000521872">
    <property type="component" value="Unassembled WGS sequence"/>
</dbReference>
<accession>A0A8H4QZ82</accession>
<sequence>MAGTARVSTKPTFPYVAWYILEILLVLSYSLRLDRSRNQHVYAFVCFASIVMYYLCFTHMDGEVLKKMAANTAWGMGCRMAAMLLYLSANLLLTDPLRDITLVEDRKEDAVKGASGVKAESNGHGGPRSMYDKSFLSRLWWGVIVSGNPRGVNFNYASFEPKPLLPPRPTQETRLSFIISQLRVLAVLFLLYDLSDTINLLNPHYTSLTEPPTRDLVIFGSETLGKIIWRAASLAYGTSICLVLDMEYRIMGILGVALGISKPRDWPDMFGSFADAWTLRRLWGKSWHQIFRRPTIVHANFFLRSLGFSQPPRTSAERQFVRTVTLFSVFFLTGLIHYIGDAVWMQNLNLFDKNGPGAMHFYMLQPVGILLEEGVSSLFMCLTNKEPASKLNADSDRHRRSSGPPTWLARAIGYLWVVTWISLTLPLWTYPQFRHGFKNDMPHPNLICSILSLYRTVS</sequence>
<reference evidence="9 10" key="1">
    <citation type="submission" date="2019-12" db="EMBL/GenBank/DDBJ databases">
        <authorList>
            <person name="Floudas D."/>
            <person name="Bentzer J."/>
            <person name="Ahren D."/>
            <person name="Johansson T."/>
            <person name="Persson P."/>
            <person name="Tunlid A."/>
        </authorList>
    </citation>
    <scope>NUCLEOTIDE SEQUENCE [LARGE SCALE GENOMIC DNA]</scope>
    <source>
        <strain evidence="9 10">CBS 102.39</strain>
    </source>
</reference>
<evidence type="ECO:0000259" key="8">
    <source>
        <dbReference type="Pfam" id="PF13813"/>
    </source>
</evidence>
<feature type="transmembrane region" description="Helical" evidence="7">
    <location>
        <begin position="72"/>
        <end position="93"/>
    </location>
</feature>
<keyword evidence="5 7" id="KW-1133">Transmembrane helix</keyword>
<feature type="transmembrane region" description="Helical" evidence="7">
    <location>
        <begin position="320"/>
        <end position="339"/>
    </location>
</feature>
<protein>
    <recommendedName>
        <fullName evidence="8">Wax synthase domain-containing protein</fullName>
    </recommendedName>
</protein>
<keyword evidence="10" id="KW-1185">Reference proteome</keyword>
<dbReference type="PANTHER" id="PTHR31595">
    <property type="entry name" value="LONG-CHAIN-ALCOHOL O-FATTY-ACYLTRANSFERASE 3-RELATED"/>
    <property type="match status" value="1"/>
</dbReference>
<name>A0A8H4QZ82_9AGAR</name>
<feature type="transmembrane region" description="Helical" evidence="7">
    <location>
        <begin position="41"/>
        <end position="60"/>
    </location>
</feature>
<feature type="domain" description="Wax synthase" evidence="8">
    <location>
        <begin position="266"/>
        <end position="347"/>
    </location>
</feature>
<organism evidence="9 10">
    <name type="scientific">Agrocybe pediades</name>
    <dbReference type="NCBI Taxonomy" id="84607"/>
    <lineage>
        <taxon>Eukaryota</taxon>
        <taxon>Fungi</taxon>
        <taxon>Dikarya</taxon>
        <taxon>Basidiomycota</taxon>
        <taxon>Agaricomycotina</taxon>
        <taxon>Agaricomycetes</taxon>
        <taxon>Agaricomycetidae</taxon>
        <taxon>Agaricales</taxon>
        <taxon>Agaricineae</taxon>
        <taxon>Strophariaceae</taxon>
        <taxon>Agrocybe</taxon>
    </lineage>
</organism>
<dbReference type="InterPro" id="IPR044851">
    <property type="entry name" value="Wax_synthase"/>
</dbReference>
<dbReference type="Pfam" id="PF13813">
    <property type="entry name" value="MBOAT_2"/>
    <property type="match status" value="1"/>
</dbReference>
<keyword evidence="3" id="KW-0808">Transferase</keyword>
<keyword evidence="4 7" id="KW-0812">Transmembrane</keyword>
<dbReference type="EMBL" id="JAACJL010000015">
    <property type="protein sequence ID" value="KAF4620315.1"/>
    <property type="molecule type" value="Genomic_DNA"/>
</dbReference>
<feature type="transmembrane region" description="Helical" evidence="7">
    <location>
        <begin position="407"/>
        <end position="428"/>
    </location>
</feature>
<dbReference type="GO" id="GO:0006629">
    <property type="term" value="P:lipid metabolic process"/>
    <property type="evidence" value="ECO:0007669"/>
    <property type="project" value="InterPro"/>
</dbReference>
<evidence type="ECO:0000313" key="9">
    <source>
        <dbReference type="EMBL" id="KAF4620315.1"/>
    </source>
</evidence>
<evidence type="ECO:0000256" key="1">
    <source>
        <dbReference type="ARBA" id="ARBA00004141"/>
    </source>
</evidence>
<comment type="caution">
    <text evidence="9">The sequence shown here is derived from an EMBL/GenBank/DDBJ whole genome shotgun (WGS) entry which is preliminary data.</text>
</comment>
<evidence type="ECO:0000256" key="7">
    <source>
        <dbReference type="SAM" id="Phobius"/>
    </source>
</evidence>
<evidence type="ECO:0000256" key="3">
    <source>
        <dbReference type="ARBA" id="ARBA00022679"/>
    </source>
</evidence>
<dbReference type="GO" id="GO:0008374">
    <property type="term" value="F:O-acyltransferase activity"/>
    <property type="evidence" value="ECO:0007669"/>
    <property type="project" value="InterPro"/>
</dbReference>
<evidence type="ECO:0000256" key="4">
    <source>
        <dbReference type="ARBA" id="ARBA00022692"/>
    </source>
</evidence>
<dbReference type="PANTHER" id="PTHR31595:SF27">
    <property type="entry name" value="WAX SYNTHASE DOMAIN-CONTAINING PROTEIN-RELATED"/>
    <property type="match status" value="1"/>
</dbReference>
<evidence type="ECO:0000313" key="10">
    <source>
        <dbReference type="Proteomes" id="UP000521872"/>
    </source>
</evidence>
<dbReference type="AlphaFoldDB" id="A0A8H4QZ82"/>
<feature type="transmembrane region" description="Helical" evidence="7">
    <location>
        <begin position="12"/>
        <end position="29"/>
    </location>
</feature>
<feature type="transmembrane region" description="Helical" evidence="7">
    <location>
        <begin position="359"/>
        <end position="382"/>
    </location>
</feature>
<evidence type="ECO:0000256" key="5">
    <source>
        <dbReference type="ARBA" id="ARBA00022989"/>
    </source>
</evidence>
<proteinExistence type="inferred from homology"/>
<comment type="similarity">
    <text evidence="2">Belongs to the wax synthase family.</text>
</comment>
<dbReference type="InterPro" id="IPR032805">
    <property type="entry name" value="Wax_synthase_dom"/>
</dbReference>
<comment type="subcellular location">
    <subcellularLocation>
        <location evidence="1">Membrane</location>
        <topology evidence="1">Multi-pass membrane protein</topology>
    </subcellularLocation>
</comment>
<evidence type="ECO:0000256" key="2">
    <source>
        <dbReference type="ARBA" id="ARBA00007282"/>
    </source>
</evidence>
<dbReference type="GO" id="GO:0016020">
    <property type="term" value="C:membrane"/>
    <property type="evidence" value="ECO:0007669"/>
    <property type="project" value="UniProtKB-SubCell"/>
</dbReference>
<keyword evidence="6 7" id="KW-0472">Membrane</keyword>
<evidence type="ECO:0000256" key="6">
    <source>
        <dbReference type="ARBA" id="ARBA00023136"/>
    </source>
</evidence>